<dbReference type="EMBL" id="AP012057">
    <property type="protein sequence ID" value="BAN00374.1"/>
    <property type="molecule type" value="Genomic_DNA"/>
</dbReference>
<evidence type="ECO:0000313" key="1">
    <source>
        <dbReference type="EMBL" id="BAN00374.1"/>
    </source>
</evidence>
<reference evidence="1 2" key="1">
    <citation type="journal article" date="2013" name="Int. J. Syst. Evol. Microbiol.">
        <title>Ilumatobacter nonamiense sp. nov. and Ilumatobacter coccineum sp. nov., isolated from seashore sand.</title>
        <authorList>
            <person name="Matsumoto A."/>
            <person name="Kasai H."/>
            <person name="Matsuo Y."/>
            <person name="Shizuri Y."/>
            <person name="Ichikawa N."/>
            <person name="Fujita N."/>
            <person name="Omura S."/>
            <person name="Takahashi Y."/>
        </authorList>
    </citation>
    <scope>NUCLEOTIDE SEQUENCE [LARGE SCALE GENOMIC DNA]</scope>
    <source>
        <strain evidence="2">NBRC 103263 / KCTC 29153 / YM16-304</strain>
    </source>
</reference>
<dbReference type="Proteomes" id="UP000011863">
    <property type="component" value="Chromosome"/>
</dbReference>
<dbReference type="AlphaFoldDB" id="A0A6C7DTR0"/>
<gene>
    <name evidence="1" type="ORF">YM304_00600</name>
</gene>
<proteinExistence type="predicted"/>
<protein>
    <submittedName>
        <fullName evidence="1">Uncharacterized protein</fullName>
    </submittedName>
</protein>
<organism evidence="1 2">
    <name type="scientific">Ilumatobacter coccineus (strain NBRC 103263 / KCTC 29153 / YM16-304)</name>
    <dbReference type="NCBI Taxonomy" id="1313172"/>
    <lineage>
        <taxon>Bacteria</taxon>
        <taxon>Bacillati</taxon>
        <taxon>Actinomycetota</taxon>
        <taxon>Acidimicrobiia</taxon>
        <taxon>Acidimicrobiales</taxon>
        <taxon>Ilumatobacteraceae</taxon>
        <taxon>Ilumatobacter</taxon>
    </lineage>
</organism>
<sequence>MTLLPERCNHVGAMHQEIRRAESFDLTTLSVALRQLRNLTVAAR</sequence>
<dbReference type="KEGG" id="aym:YM304_00600"/>
<name>A0A6C7DTR0_ILUCY</name>
<keyword evidence="2" id="KW-1185">Reference proteome</keyword>
<evidence type="ECO:0000313" key="2">
    <source>
        <dbReference type="Proteomes" id="UP000011863"/>
    </source>
</evidence>
<accession>A0A6C7DTR0</accession>